<dbReference type="EC" id="4.3.1.17" evidence="11"/>
<dbReference type="Gene3D" id="3.30.1330.90">
    <property type="entry name" value="D-3-phosphoglycerate dehydrogenase, domain 3"/>
    <property type="match status" value="1"/>
</dbReference>
<accession>A0A7K3LKA7</accession>
<dbReference type="Pfam" id="PF03315">
    <property type="entry name" value="SDH_beta"/>
    <property type="match status" value="1"/>
</dbReference>
<feature type="domain" description="Serine dehydratase beta chain" evidence="13">
    <location>
        <begin position="3"/>
        <end position="150"/>
    </location>
</feature>
<dbReference type="Pfam" id="PF03313">
    <property type="entry name" value="SDH_alpha"/>
    <property type="match status" value="1"/>
</dbReference>
<evidence type="ECO:0000256" key="6">
    <source>
        <dbReference type="ARBA" id="ARBA00022723"/>
    </source>
</evidence>
<keyword evidence="4 11" id="KW-0312">Gluconeogenesis</keyword>
<keyword evidence="5 11" id="KW-0004">4Fe-4S</keyword>
<dbReference type="PANTHER" id="PTHR30182:SF1">
    <property type="entry name" value="L-SERINE DEHYDRATASE 1"/>
    <property type="match status" value="1"/>
</dbReference>
<dbReference type="InterPro" id="IPR051318">
    <property type="entry name" value="Fe-S_L-Ser"/>
</dbReference>
<dbReference type="Proteomes" id="UP000466307">
    <property type="component" value="Unassembled WGS sequence"/>
</dbReference>
<evidence type="ECO:0000259" key="12">
    <source>
        <dbReference type="Pfam" id="PF03313"/>
    </source>
</evidence>
<comment type="catalytic activity">
    <reaction evidence="10 11">
        <text>L-serine = pyruvate + NH4(+)</text>
        <dbReference type="Rhea" id="RHEA:19169"/>
        <dbReference type="ChEBI" id="CHEBI:15361"/>
        <dbReference type="ChEBI" id="CHEBI:28938"/>
        <dbReference type="ChEBI" id="CHEBI:33384"/>
        <dbReference type="EC" id="4.3.1.17"/>
    </reaction>
</comment>
<reference evidence="14 15" key="1">
    <citation type="submission" date="2020-01" db="EMBL/GenBank/DDBJ databases">
        <title>Investigation of new actinobacteria for the biodesulphurisation of diesel fuel.</title>
        <authorList>
            <person name="Athi Narayanan S.M."/>
        </authorList>
    </citation>
    <scope>NUCLEOTIDE SEQUENCE [LARGE SCALE GENOMIC DNA]</scope>
    <source>
        <strain evidence="14 15">213E</strain>
    </source>
</reference>
<comment type="caution">
    <text evidence="14">The sequence shown here is derived from an EMBL/GenBank/DDBJ whole genome shotgun (WGS) entry which is preliminary data.</text>
</comment>
<dbReference type="AlphaFoldDB" id="A0A7K3LKA7"/>
<evidence type="ECO:0000259" key="13">
    <source>
        <dbReference type="Pfam" id="PF03315"/>
    </source>
</evidence>
<comment type="similarity">
    <text evidence="3 11">Belongs to the iron-sulfur dependent L-serine dehydratase family.</text>
</comment>
<dbReference type="InterPro" id="IPR004644">
    <property type="entry name" value="Fe-S_L-Ser_mono"/>
</dbReference>
<evidence type="ECO:0000313" key="15">
    <source>
        <dbReference type="Proteomes" id="UP000466307"/>
    </source>
</evidence>
<dbReference type="RefSeq" id="WP_157079371.1">
    <property type="nucleotide sequence ID" value="NZ_JAADZU010000006.1"/>
</dbReference>
<dbReference type="GO" id="GO:0003941">
    <property type="term" value="F:L-serine ammonia-lyase activity"/>
    <property type="evidence" value="ECO:0007669"/>
    <property type="project" value="UniProtKB-UniRule"/>
</dbReference>
<dbReference type="PANTHER" id="PTHR30182">
    <property type="entry name" value="L-SERINE DEHYDRATASE"/>
    <property type="match status" value="1"/>
</dbReference>
<organism evidence="14 15">
    <name type="scientific">Gordonia desulfuricans</name>
    <dbReference type="NCBI Taxonomy" id="89051"/>
    <lineage>
        <taxon>Bacteria</taxon>
        <taxon>Bacillati</taxon>
        <taxon>Actinomycetota</taxon>
        <taxon>Actinomycetes</taxon>
        <taxon>Mycobacteriales</taxon>
        <taxon>Gordoniaceae</taxon>
        <taxon>Gordonia</taxon>
    </lineage>
</organism>
<dbReference type="InterPro" id="IPR029009">
    <property type="entry name" value="ASB_dom_sf"/>
</dbReference>
<dbReference type="InterPro" id="IPR005130">
    <property type="entry name" value="Ser_deHydtase-like_asu"/>
</dbReference>
<evidence type="ECO:0000256" key="10">
    <source>
        <dbReference type="ARBA" id="ARBA00049406"/>
    </source>
</evidence>
<evidence type="ECO:0000256" key="4">
    <source>
        <dbReference type="ARBA" id="ARBA00022432"/>
    </source>
</evidence>
<evidence type="ECO:0000313" key="14">
    <source>
        <dbReference type="EMBL" id="NDK88603.1"/>
    </source>
</evidence>
<name>A0A7K3LKA7_9ACTN</name>
<protein>
    <recommendedName>
        <fullName evidence="11">L-serine dehydratase</fullName>
        <ecNumber evidence="11">4.3.1.17</ecNumber>
    </recommendedName>
</protein>
<comment type="cofactor">
    <cofactor evidence="1 11">
        <name>[4Fe-4S] cluster</name>
        <dbReference type="ChEBI" id="CHEBI:49883"/>
    </cofactor>
</comment>
<keyword evidence="9 11" id="KW-0456">Lyase</keyword>
<evidence type="ECO:0000256" key="2">
    <source>
        <dbReference type="ARBA" id="ARBA00004742"/>
    </source>
</evidence>
<evidence type="ECO:0000256" key="3">
    <source>
        <dbReference type="ARBA" id="ARBA00008636"/>
    </source>
</evidence>
<evidence type="ECO:0000256" key="11">
    <source>
        <dbReference type="RuleBase" id="RU366059"/>
    </source>
</evidence>
<keyword evidence="8 11" id="KW-0411">Iron-sulfur</keyword>
<keyword evidence="15" id="KW-1185">Reference proteome</keyword>
<evidence type="ECO:0000256" key="8">
    <source>
        <dbReference type="ARBA" id="ARBA00023014"/>
    </source>
</evidence>
<dbReference type="EMBL" id="JAADZU010000006">
    <property type="protein sequence ID" value="NDK88603.1"/>
    <property type="molecule type" value="Genomic_DNA"/>
</dbReference>
<evidence type="ECO:0000256" key="1">
    <source>
        <dbReference type="ARBA" id="ARBA00001966"/>
    </source>
</evidence>
<keyword evidence="7 11" id="KW-0408">Iron</keyword>
<keyword evidence="6 11" id="KW-0479">Metal-binding</keyword>
<dbReference type="InterPro" id="IPR005131">
    <property type="entry name" value="Ser_deHydtase_bsu"/>
</dbReference>
<dbReference type="GO" id="GO:0046872">
    <property type="term" value="F:metal ion binding"/>
    <property type="evidence" value="ECO:0007669"/>
    <property type="project" value="UniProtKB-KW"/>
</dbReference>
<dbReference type="GO" id="GO:0051539">
    <property type="term" value="F:4 iron, 4 sulfur cluster binding"/>
    <property type="evidence" value="ECO:0007669"/>
    <property type="project" value="UniProtKB-UniRule"/>
</dbReference>
<sequence>MNQLFTIGIGPSSSHTVGPMRAARAFTRDPLLRSSIHRVSRIRVRLLGALGATGIGHGTPDAVVAGLLGWQPHDCDPQRVHGLWQPSDANPFITIGRRRVALSSLDIVLAPQDRSAAHPNAMEVIALDGDDIPLVARCYLSTGGGFIVETGREPVQPSRVHIEYASFDELVGVCRRTGWSIAEVVRRNEIGLGNRPDLDAAAIWSAMSDCIARGKERQTNSLPGGLGLRRRAPDLATALQARETGTAADLIRIQLSALAVNEENAAGNRVVTAPTNGAAGILPAVIDHYTRTAGASPEGVAEMLLTATAIGGIVKTGASISGAEVGCQGEVGTACAMAAGALCAAMGGSPQQVGAAAEMGIEHHLGLTCDPVGGLVQIPCIERNAIAAVTAVQAATLSLYEGPRHHHVSLDTAIRTMAQVGEDMHSKYKETALGGLAVNVPVC</sequence>
<proteinExistence type="inferred from homology"/>
<dbReference type="SUPFAM" id="SSF143548">
    <property type="entry name" value="Serine metabolism enzymes domain"/>
    <property type="match status" value="1"/>
</dbReference>
<comment type="pathway">
    <text evidence="2">Carbohydrate biosynthesis; gluconeogenesis.</text>
</comment>
<feature type="domain" description="Serine dehydratase-like alpha subunit" evidence="12">
    <location>
        <begin position="178"/>
        <end position="437"/>
    </location>
</feature>
<evidence type="ECO:0000256" key="9">
    <source>
        <dbReference type="ARBA" id="ARBA00023239"/>
    </source>
</evidence>
<gene>
    <name evidence="14" type="ORF">GYA93_03250</name>
</gene>
<dbReference type="NCBIfam" id="TIGR00720">
    <property type="entry name" value="sda_mono"/>
    <property type="match status" value="1"/>
</dbReference>
<evidence type="ECO:0000256" key="7">
    <source>
        <dbReference type="ARBA" id="ARBA00023004"/>
    </source>
</evidence>
<evidence type="ECO:0000256" key="5">
    <source>
        <dbReference type="ARBA" id="ARBA00022485"/>
    </source>
</evidence>
<dbReference type="GO" id="GO:0006094">
    <property type="term" value="P:gluconeogenesis"/>
    <property type="evidence" value="ECO:0007669"/>
    <property type="project" value="UniProtKB-KW"/>
</dbReference>